<accession>A0A485KMC9</accession>
<evidence type="ECO:0000313" key="16">
    <source>
        <dbReference type="EMBL" id="VFT86038.1"/>
    </source>
</evidence>
<evidence type="ECO:0000256" key="1">
    <source>
        <dbReference type="ARBA" id="ARBA00004477"/>
    </source>
</evidence>
<evidence type="ECO:0000313" key="15">
    <source>
        <dbReference type="EMBL" id="KAF0700341.1"/>
    </source>
</evidence>
<evidence type="ECO:0000256" key="6">
    <source>
        <dbReference type="ARBA" id="ARBA00022679"/>
    </source>
</evidence>
<evidence type="ECO:0000256" key="10">
    <source>
        <dbReference type="ARBA" id="ARBA00022989"/>
    </source>
</evidence>
<keyword evidence="8" id="KW-0319">Glycerol metabolism</keyword>
<dbReference type="AlphaFoldDB" id="A0A485KMC9"/>
<dbReference type="InterPro" id="IPR007130">
    <property type="entry name" value="DAGAT"/>
</dbReference>
<dbReference type="GO" id="GO:0005789">
    <property type="term" value="C:endoplasmic reticulum membrane"/>
    <property type="evidence" value="ECO:0007669"/>
    <property type="project" value="UniProtKB-SubCell"/>
</dbReference>
<keyword evidence="10 14" id="KW-1133">Transmembrane helix</keyword>
<keyword evidence="17" id="KW-1185">Reference proteome</keyword>
<evidence type="ECO:0000256" key="4">
    <source>
        <dbReference type="ARBA" id="ARBA00005420"/>
    </source>
</evidence>
<keyword evidence="11" id="KW-0443">Lipid metabolism</keyword>
<dbReference type="GO" id="GO:0006071">
    <property type="term" value="P:glycerol metabolic process"/>
    <property type="evidence" value="ECO:0007669"/>
    <property type="project" value="UniProtKB-KW"/>
</dbReference>
<name>A0A485KMC9_9STRA</name>
<evidence type="ECO:0000256" key="13">
    <source>
        <dbReference type="ARBA" id="ARBA00023315"/>
    </source>
</evidence>
<dbReference type="Proteomes" id="UP000332933">
    <property type="component" value="Unassembled WGS sequence"/>
</dbReference>
<evidence type="ECO:0000256" key="2">
    <source>
        <dbReference type="ARBA" id="ARBA00004771"/>
    </source>
</evidence>
<keyword evidence="12 14" id="KW-0472">Membrane</keyword>
<organism evidence="16 17">
    <name type="scientific">Aphanomyces stellatus</name>
    <dbReference type="NCBI Taxonomy" id="120398"/>
    <lineage>
        <taxon>Eukaryota</taxon>
        <taxon>Sar</taxon>
        <taxon>Stramenopiles</taxon>
        <taxon>Oomycota</taxon>
        <taxon>Saprolegniomycetes</taxon>
        <taxon>Saprolegniales</taxon>
        <taxon>Verrucalvaceae</taxon>
        <taxon>Aphanomyces</taxon>
    </lineage>
</organism>
<evidence type="ECO:0000256" key="5">
    <source>
        <dbReference type="ARBA" id="ARBA00022516"/>
    </source>
</evidence>
<evidence type="ECO:0000256" key="14">
    <source>
        <dbReference type="RuleBase" id="RU367023"/>
    </source>
</evidence>
<gene>
    <name evidence="16" type="primary">Aste57867_9154</name>
    <name evidence="15" type="ORF">As57867_009118</name>
    <name evidence="16" type="ORF">ASTE57867_9154</name>
</gene>
<dbReference type="EMBL" id="CAADRA010005149">
    <property type="protein sequence ID" value="VFT86038.1"/>
    <property type="molecule type" value="Genomic_DNA"/>
</dbReference>
<evidence type="ECO:0000256" key="8">
    <source>
        <dbReference type="ARBA" id="ARBA00022798"/>
    </source>
</evidence>
<reference evidence="16 17" key="1">
    <citation type="submission" date="2019-03" db="EMBL/GenBank/DDBJ databases">
        <authorList>
            <person name="Gaulin E."/>
            <person name="Dumas B."/>
        </authorList>
    </citation>
    <scope>NUCLEOTIDE SEQUENCE [LARGE SCALE GENOMIC DNA]</scope>
    <source>
        <strain evidence="16">CBS 568.67</strain>
    </source>
</reference>
<keyword evidence="6 14" id="KW-0808">Transferase</keyword>
<comment type="subcellular location">
    <subcellularLocation>
        <location evidence="1 14">Endoplasmic reticulum membrane</location>
        <topology evidence="1 14">Multi-pass membrane protein</topology>
    </subcellularLocation>
</comment>
<feature type="transmembrane region" description="Helical" evidence="14">
    <location>
        <begin position="67"/>
        <end position="84"/>
    </location>
</feature>
<evidence type="ECO:0000256" key="7">
    <source>
        <dbReference type="ARBA" id="ARBA00022692"/>
    </source>
</evidence>
<proteinExistence type="inferred from homology"/>
<keyword evidence="13" id="KW-0012">Acyltransferase</keyword>
<dbReference type="PANTHER" id="PTHR12317">
    <property type="entry name" value="DIACYLGLYCEROL O-ACYLTRANSFERASE"/>
    <property type="match status" value="1"/>
</dbReference>
<dbReference type="PANTHER" id="PTHR12317:SF0">
    <property type="entry name" value="ACYLTRANSFERASE"/>
    <property type="match status" value="1"/>
</dbReference>
<keyword evidence="7 14" id="KW-0812">Transmembrane</keyword>
<dbReference type="GO" id="GO:0004144">
    <property type="term" value="F:diacylglycerol O-acyltransferase activity"/>
    <property type="evidence" value="ECO:0007669"/>
    <property type="project" value="TreeGrafter"/>
</dbReference>
<evidence type="ECO:0000256" key="12">
    <source>
        <dbReference type="ARBA" id="ARBA00023136"/>
    </source>
</evidence>
<comment type="caution">
    <text evidence="14">Lacks conserved residue(s) required for the propagation of feature annotation.</text>
</comment>
<evidence type="ECO:0000256" key="3">
    <source>
        <dbReference type="ARBA" id="ARBA00005189"/>
    </source>
</evidence>
<dbReference type="EC" id="2.3.1.-" evidence="14"/>
<keyword evidence="9 14" id="KW-0256">Endoplasmic reticulum</keyword>
<dbReference type="OrthoDB" id="264532at2759"/>
<dbReference type="GO" id="GO:0019432">
    <property type="term" value="P:triglyceride biosynthetic process"/>
    <property type="evidence" value="ECO:0007669"/>
    <property type="project" value="TreeGrafter"/>
</dbReference>
<evidence type="ECO:0000313" key="17">
    <source>
        <dbReference type="Proteomes" id="UP000332933"/>
    </source>
</evidence>
<sequence length="355" mass="40253">MMRSDRPPPEMTPEKEDVLRIYPRSVLEICPPFVQNSLELLVVASVTHCLLWTSMSLLFLAYLYSIGFWYLPLAAAVAYLPTYFNGANDKVLPSQGGMQWDAFRRHGVWQLVCSYLKLECVREAPLDPTERYIFGVHPNSFSLFSGLVLCGGNFERLFPGLAARLLLPSSILSIPFVRELCLWLCGVAASSDATESALNNGLSVLIFPGGTDEALTSDSTDTDTTLVLEHHMEHIQLAFTQGASLVPTFVFGERWLYWSWPTPQTWPYWVRWIIKVPSLFLCARGRFGTWLPFLPSGKRKLAVVFGAPIPVHQKEDPTEDELRRVHAIYVDRLQKLFEAYKHDFGYADDDQIIIT</sequence>
<dbReference type="Pfam" id="PF03982">
    <property type="entry name" value="DAGAT"/>
    <property type="match status" value="1"/>
</dbReference>
<keyword evidence="5" id="KW-0444">Lipid biosynthesis</keyword>
<comment type="pathway">
    <text evidence="2">Glycerolipid metabolism; triacylglycerol biosynthesis.</text>
</comment>
<dbReference type="EMBL" id="VJMH01005128">
    <property type="protein sequence ID" value="KAF0700341.1"/>
    <property type="molecule type" value="Genomic_DNA"/>
</dbReference>
<evidence type="ECO:0000256" key="9">
    <source>
        <dbReference type="ARBA" id="ARBA00022824"/>
    </source>
</evidence>
<evidence type="ECO:0000256" key="11">
    <source>
        <dbReference type="ARBA" id="ARBA00023098"/>
    </source>
</evidence>
<reference evidence="15" key="2">
    <citation type="submission" date="2019-06" db="EMBL/GenBank/DDBJ databases">
        <title>Genomics analysis of Aphanomyces spp. identifies a new class of oomycete effector associated with host adaptation.</title>
        <authorList>
            <person name="Gaulin E."/>
        </authorList>
    </citation>
    <scope>NUCLEOTIDE SEQUENCE</scope>
    <source>
        <strain evidence="15">CBS 578.67</strain>
    </source>
</reference>
<protein>
    <recommendedName>
        <fullName evidence="14">Acyltransferase</fullName>
        <ecNumber evidence="14">2.3.1.-</ecNumber>
    </recommendedName>
</protein>
<dbReference type="CDD" id="cd07987">
    <property type="entry name" value="LPLAT_MGAT-like"/>
    <property type="match status" value="1"/>
</dbReference>
<comment type="pathway">
    <text evidence="3">Lipid metabolism.</text>
</comment>
<comment type="similarity">
    <text evidence="4 14">Belongs to the diacylglycerol acyltransferase family.</text>
</comment>